<dbReference type="EMBL" id="JARKIF010000002">
    <property type="protein sequence ID" value="KAJ7648058.1"/>
    <property type="molecule type" value="Genomic_DNA"/>
</dbReference>
<keyword evidence="2" id="KW-1185">Reference proteome</keyword>
<evidence type="ECO:0008006" key="3">
    <source>
        <dbReference type="Google" id="ProtNLM"/>
    </source>
</evidence>
<dbReference type="Proteomes" id="UP001221142">
    <property type="component" value="Unassembled WGS sequence"/>
</dbReference>
<proteinExistence type="predicted"/>
<dbReference type="AlphaFoldDB" id="A0AAD7CIR7"/>
<evidence type="ECO:0000313" key="1">
    <source>
        <dbReference type="EMBL" id="KAJ7648058.1"/>
    </source>
</evidence>
<sequence>MPVASPLCHFASCSRCRPVVVGITTPATTDALRNIVPPTHLSSTNQAPSDGEAAELWLNMKEVGARLANMDAEMLRLNLLDDIPSRLQLESLVDQRHDLCATILQNCGTLCLLRRFPAEVMLMIFSCAAPSLENGDYSIPSFSNRSPWNLSRVCSRWRSLSLSLSSLWANIIVQCQISDGPENLAKRYKIAPVALAAQVTRSNRRPLTISLRDPTVTMLRVLNQIPSELAELHEFSMTGWVDSRCHRRELFTFLETAAKLVNFRLSHTNRYPLPLPFEQMRLTRLRIYEDNYPTDLPEFGRNLVQLTLDESLRANSAWSSHLTFPILRALKTHGTGCLAFMSAPVLEDLYINGPRGEASGIQSLMSRSDPDCPLRGFGLGLPFNAEITIAILNCMPGLRELRLRPETQDVPVILAHLTIPTDPPGDYRLLMPELQLLWFCQPSAFLGEKSERMSLVEFGESRHGHKDCSTVEVCILDELCAFARNLVTEDVRETEVDEDLQASRGVQLRWASERDSFRMYKRYLESRFYH</sequence>
<dbReference type="InterPro" id="IPR036047">
    <property type="entry name" value="F-box-like_dom_sf"/>
</dbReference>
<organism evidence="1 2">
    <name type="scientific">Roridomyces roridus</name>
    <dbReference type="NCBI Taxonomy" id="1738132"/>
    <lineage>
        <taxon>Eukaryota</taxon>
        <taxon>Fungi</taxon>
        <taxon>Dikarya</taxon>
        <taxon>Basidiomycota</taxon>
        <taxon>Agaricomycotina</taxon>
        <taxon>Agaricomycetes</taxon>
        <taxon>Agaricomycetidae</taxon>
        <taxon>Agaricales</taxon>
        <taxon>Marasmiineae</taxon>
        <taxon>Mycenaceae</taxon>
        <taxon>Roridomyces</taxon>
    </lineage>
</organism>
<name>A0AAD7CIR7_9AGAR</name>
<dbReference type="SUPFAM" id="SSF81383">
    <property type="entry name" value="F-box domain"/>
    <property type="match status" value="1"/>
</dbReference>
<gene>
    <name evidence="1" type="ORF">FB45DRAFT_895135</name>
</gene>
<reference evidence="1" key="1">
    <citation type="submission" date="2023-03" db="EMBL/GenBank/DDBJ databases">
        <title>Massive genome expansion in bonnet fungi (Mycena s.s.) driven by repeated elements and novel gene families across ecological guilds.</title>
        <authorList>
            <consortium name="Lawrence Berkeley National Laboratory"/>
            <person name="Harder C.B."/>
            <person name="Miyauchi S."/>
            <person name="Viragh M."/>
            <person name="Kuo A."/>
            <person name="Thoen E."/>
            <person name="Andreopoulos B."/>
            <person name="Lu D."/>
            <person name="Skrede I."/>
            <person name="Drula E."/>
            <person name="Henrissat B."/>
            <person name="Morin E."/>
            <person name="Kohler A."/>
            <person name="Barry K."/>
            <person name="LaButti K."/>
            <person name="Morin E."/>
            <person name="Salamov A."/>
            <person name="Lipzen A."/>
            <person name="Mereny Z."/>
            <person name="Hegedus B."/>
            <person name="Baldrian P."/>
            <person name="Stursova M."/>
            <person name="Weitz H."/>
            <person name="Taylor A."/>
            <person name="Grigoriev I.V."/>
            <person name="Nagy L.G."/>
            <person name="Martin F."/>
            <person name="Kauserud H."/>
        </authorList>
    </citation>
    <scope>NUCLEOTIDE SEQUENCE</scope>
    <source>
        <strain evidence="1">9284</strain>
    </source>
</reference>
<protein>
    <recommendedName>
        <fullName evidence="3">F-box domain-containing protein</fullName>
    </recommendedName>
</protein>
<accession>A0AAD7CIR7</accession>
<evidence type="ECO:0000313" key="2">
    <source>
        <dbReference type="Proteomes" id="UP001221142"/>
    </source>
</evidence>
<dbReference type="Gene3D" id="1.20.1280.50">
    <property type="match status" value="1"/>
</dbReference>
<comment type="caution">
    <text evidence="1">The sequence shown here is derived from an EMBL/GenBank/DDBJ whole genome shotgun (WGS) entry which is preliminary data.</text>
</comment>